<dbReference type="AlphaFoldDB" id="A0A076NPZ4"/>
<gene>
    <name evidence="3" type="ORF">CIMIT_10525</name>
</gene>
<dbReference type="OrthoDB" id="3263634at2"/>
<dbReference type="KEGG" id="cii:CIMIT_10525"/>
<feature type="compositionally biased region" description="Acidic residues" evidence="1">
    <location>
        <begin position="946"/>
        <end position="959"/>
    </location>
</feature>
<feature type="compositionally biased region" description="Acidic residues" evidence="1">
    <location>
        <begin position="1051"/>
        <end position="1064"/>
    </location>
</feature>
<feature type="compositionally biased region" description="Basic and acidic residues" evidence="1">
    <location>
        <begin position="880"/>
        <end position="900"/>
    </location>
</feature>
<feature type="compositionally biased region" description="Acidic residues" evidence="1">
    <location>
        <begin position="736"/>
        <end position="749"/>
    </location>
</feature>
<feature type="compositionally biased region" description="Acidic residues" evidence="1">
    <location>
        <begin position="841"/>
        <end position="854"/>
    </location>
</feature>
<feature type="compositionally biased region" description="Basic and acidic residues" evidence="1">
    <location>
        <begin position="802"/>
        <end position="812"/>
    </location>
</feature>
<accession>A0A076NPZ4</accession>
<keyword evidence="2" id="KW-0732">Signal</keyword>
<feature type="compositionally biased region" description="Basic and acidic residues" evidence="1">
    <location>
        <begin position="985"/>
        <end position="1005"/>
    </location>
</feature>
<dbReference type="RefSeq" id="WP_038592584.1">
    <property type="nucleotide sequence ID" value="NZ_CP009211.1"/>
</dbReference>
<dbReference type="HOGENOM" id="CLU_319249_0_0_11"/>
<dbReference type="eggNOG" id="COG3064">
    <property type="taxonomic scope" value="Bacteria"/>
</dbReference>
<reference evidence="3 4" key="1">
    <citation type="submission" date="2014-08" db="EMBL/GenBank/DDBJ databases">
        <title>Complete genome sequence of Corynebacterium imitans DSM 44264, isolated from a five-month-old boy with suspected pharyngeal diphtheria.</title>
        <authorList>
            <person name="Mollmann S."/>
            <person name="Albersmeier A."/>
            <person name="Ruckert C."/>
            <person name="Tauch A."/>
        </authorList>
    </citation>
    <scope>NUCLEOTIDE SEQUENCE [LARGE SCALE GENOMIC DNA]</scope>
    <source>
        <strain evidence="3 4">DSM 44264</strain>
    </source>
</reference>
<sequence>MKKNQITRRRGTTIAAAALSFALVTPFAQAVAPAAPYAAVANAQEGDAPAAGDEKAIHSPGQASQKGTISGSVKEIVEANIGFGTVQAKGNPLEGVKVYAQWYEGRNSEHTSPVYYTESDANGNFSINMAPYVDALGVTREFEADASTGAGSKRDHAREKIRVWTELPENLTDKYRLMHQPAAGVFPGYGAVTTPNTQGDGQWRRNRVSNMTIQYVQKDKLPQHLPENQWSENEGRNNNHGVYAGKAFWNLDVLQGALNHNSVSAKDGKDVAAAGLKVVGSYLSDEAVAKIEEYAKDNFAGKKLRSRNKNEWTPADEEGLQRWINEQVAADPDTWIAETVTTTTAADGTFKLYWKGLYGNNHTGTGGGINPPASKLHTLAGSWREGSWLNGNSQSKHVNMDWSYVSVYDAKGNELPDNIGVMHPWSLGRWMGPNFGGNWGGGDAQFFGGDGAKILHGDDVYAGWNIALAPQALKFDVVEKNTYDNWARVGETVETDTSGLPISEDLSYYIEWVDKDGNVVETCGEAKADSATKIPSCALKVPADAHTGDTFTARLKLKENDLVLAQDSFAVAREYLAYNEVDAKEDEAATSEPVLDNPDTEEVEEVPANAKFELGELPLGVAEDQVEVDPKSGVVTFTPNANQAGKTFKFPVVMRDEDLEVPVLDENGDPVVGDDGQPLTQGRVVARGEAAFKVEGEAKPTGVDDSNVKPVDPTDDPQDSGVKVTNPDEDTKVSATDEDGKDVPAEIDENGNVIVTPGEDVDGPITVVVEDPDLPDGKVEIEVPVNGHEKDRDDNGSEETPGDDKTTVDDSNVKPVDPTDDPQDSGVKVTNPDEDTKVSATDEDGKDVPAEIDENGNVIVTPGEDVDGPITVVVEDPDLPDGKVEIEVPVNGHEKDRDDNGSEETPGDDKTTVDDSNVKPVDPTDDPQDSGVKVTNPDEDTKVSATDEDGKDVPAEIDENGNVIVTPGEDVDGPITVVVEDPDLPDGKVEIEVPVNGHEKDRDDNGSEETPGDDKTTVDDSNVKPVDPTDDPQDSGVKVTNPDEDTKVSATDEDGKDVPAEIEG</sequence>
<dbReference type="STRING" id="156978.CIMIT_10525"/>
<evidence type="ECO:0000313" key="4">
    <source>
        <dbReference type="Proteomes" id="UP000028780"/>
    </source>
</evidence>
<name>A0A076NPZ4_9CORY</name>
<organism evidence="3 4">
    <name type="scientific">Corynebacterium imitans</name>
    <dbReference type="NCBI Taxonomy" id="156978"/>
    <lineage>
        <taxon>Bacteria</taxon>
        <taxon>Bacillati</taxon>
        <taxon>Actinomycetota</taxon>
        <taxon>Actinomycetes</taxon>
        <taxon>Mycobacteriales</taxon>
        <taxon>Corynebacteriaceae</taxon>
        <taxon>Corynebacterium</taxon>
    </lineage>
</organism>
<dbReference type="EMBL" id="CP009211">
    <property type="protein sequence ID" value="AIJ34261.1"/>
    <property type="molecule type" value="Genomic_DNA"/>
</dbReference>
<feature type="signal peptide" evidence="2">
    <location>
        <begin position="1"/>
        <end position="30"/>
    </location>
</feature>
<feature type="compositionally biased region" description="Basic and acidic residues" evidence="1">
    <location>
        <begin position="1012"/>
        <end position="1022"/>
    </location>
</feature>
<evidence type="ECO:0000256" key="1">
    <source>
        <dbReference type="SAM" id="MobiDB-lite"/>
    </source>
</evidence>
<keyword evidence="4" id="KW-1185">Reference proteome</keyword>
<evidence type="ECO:0000313" key="3">
    <source>
        <dbReference type="EMBL" id="AIJ34261.1"/>
    </source>
</evidence>
<dbReference type="Proteomes" id="UP000028780">
    <property type="component" value="Chromosome"/>
</dbReference>
<feature type="compositionally biased region" description="Basic and acidic residues" evidence="1">
    <location>
        <begin position="907"/>
        <end position="917"/>
    </location>
</feature>
<feature type="region of interest" description="Disordered" evidence="1">
    <location>
        <begin position="692"/>
        <end position="1064"/>
    </location>
</feature>
<protein>
    <recommendedName>
        <fullName evidence="5">Cell surface protein</fullName>
    </recommendedName>
</protein>
<feature type="chain" id="PRO_5001715535" description="Cell surface protein" evidence="2">
    <location>
        <begin position="31"/>
        <end position="1064"/>
    </location>
</feature>
<evidence type="ECO:0000256" key="2">
    <source>
        <dbReference type="SAM" id="SignalP"/>
    </source>
</evidence>
<proteinExistence type="predicted"/>
<feature type="region of interest" description="Disordered" evidence="1">
    <location>
        <begin position="49"/>
        <end position="69"/>
    </location>
</feature>
<evidence type="ECO:0008006" key="5">
    <source>
        <dbReference type="Google" id="ProtNLM"/>
    </source>
</evidence>
<feature type="compositionally biased region" description="Basic and acidic residues" evidence="1">
    <location>
        <begin position="775"/>
        <end position="795"/>
    </location>
</feature>